<gene>
    <name evidence="1" type="ORF">CDAR_183541</name>
</gene>
<dbReference type="AlphaFoldDB" id="A0AAV4QXU2"/>
<dbReference type="Proteomes" id="UP001054837">
    <property type="component" value="Unassembled WGS sequence"/>
</dbReference>
<keyword evidence="2" id="KW-1185">Reference proteome</keyword>
<organism evidence="1 2">
    <name type="scientific">Caerostris darwini</name>
    <dbReference type="NCBI Taxonomy" id="1538125"/>
    <lineage>
        <taxon>Eukaryota</taxon>
        <taxon>Metazoa</taxon>
        <taxon>Ecdysozoa</taxon>
        <taxon>Arthropoda</taxon>
        <taxon>Chelicerata</taxon>
        <taxon>Arachnida</taxon>
        <taxon>Araneae</taxon>
        <taxon>Araneomorphae</taxon>
        <taxon>Entelegynae</taxon>
        <taxon>Araneoidea</taxon>
        <taxon>Araneidae</taxon>
        <taxon>Caerostris</taxon>
    </lineage>
</organism>
<evidence type="ECO:0000313" key="2">
    <source>
        <dbReference type="Proteomes" id="UP001054837"/>
    </source>
</evidence>
<protein>
    <submittedName>
        <fullName evidence="1">Uncharacterized protein</fullName>
    </submittedName>
</protein>
<evidence type="ECO:0000313" key="1">
    <source>
        <dbReference type="EMBL" id="GIY14074.1"/>
    </source>
</evidence>
<comment type="caution">
    <text evidence="1">The sequence shown here is derived from an EMBL/GenBank/DDBJ whole genome shotgun (WGS) entry which is preliminary data.</text>
</comment>
<accession>A0AAV4QXU2</accession>
<proteinExistence type="predicted"/>
<sequence>MQRNNPTLHIQYLSNSPGHLRILLQKSRRDDEFAYRYINGQMFLEGKGDNCRLVNLSKRPPSSRTLSQSSLSDVLLSTLFSHQCGPAGHHLKPAGDPGAPK</sequence>
<reference evidence="1 2" key="1">
    <citation type="submission" date="2021-06" db="EMBL/GenBank/DDBJ databases">
        <title>Caerostris darwini draft genome.</title>
        <authorList>
            <person name="Kono N."/>
            <person name="Arakawa K."/>
        </authorList>
    </citation>
    <scope>NUCLEOTIDE SEQUENCE [LARGE SCALE GENOMIC DNA]</scope>
</reference>
<dbReference type="EMBL" id="BPLQ01005318">
    <property type="protein sequence ID" value="GIY14074.1"/>
    <property type="molecule type" value="Genomic_DNA"/>
</dbReference>
<name>A0AAV4QXU2_9ARAC</name>